<dbReference type="SMART" id="SM00903">
    <property type="entry name" value="Flavin_Reduct"/>
    <property type="match status" value="1"/>
</dbReference>
<proteinExistence type="predicted"/>
<keyword evidence="1" id="KW-0560">Oxidoreductase</keyword>
<dbReference type="AlphaFoldDB" id="A0A7T4QXJ4"/>
<feature type="domain" description="Flavin reductase like" evidence="2">
    <location>
        <begin position="12"/>
        <end position="156"/>
    </location>
</feature>
<dbReference type="InterPro" id="IPR012349">
    <property type="entry name" value="Split_barrel_FMN-bd"/>
</dbReference>
<evidence type="ECO:0000256" key="1">
    <source>
        <dbReference type="ARBA" id="ARBA00023002"/>
    </source>
</evidence>
<dbReference type="InterPro" id="IPR050268">
    <property type="entry name" value="NADH-dep_flavin_reductase"/>
</dbReference>
<dbReference type="Gene3D" id="2.30.110.10">
    <property type="entry name" value="Electron Transport, Fmn-binding Protein, Chain A"/>
    <property type="match status" value="1"/>
</dbReference>
<dbReference type="SUPFAM" id="SSF50475">
    <property type="entry name" value="FMN-binding split barrel"/>
    <property type="match status" value="1"/>
</dbReference>
<dbReference type="KEGG" id="snan:I6N98_09515"/>
<protein>
    <submittedName>
        <fullName evidence="3">Flavin reductase family protein</fullName>
    </submittedName>
</protein>
<dbReference type="Proteomes" id="UP000596063">
    <property type="component" value="Chromosome"/>
</dbReference>
<dbReference type="InterPro" id="IPR002563">
    <property type="entry name" value="Flavin_Rdtase-like_dom"/>
</dbReference>
<dbReference type="PANTHER" id="PTHR30466">
    <property type="entry name" value="FLAVIN REDUCTASE"/>
    <property type="match status" value="1"/>
</dbReference>
<dbReference type="GO" id="GO:0010181">
    <property type="term" value="F:FMN binding"/>
    <property type="evidence" value="ECO:0007669"/>
    <property type="project" value="InterPro"/>
</dbReference>
<organism evidence="3 4">
    <name type="scientific">Spongiibacter nanhainus</name>
    <dbReference type="NCBI Taxonomy" id="2794344"/>
    <lineage>
        <taxon>Bacteria</taxon>
        <taxon>Pseudomonadati</taxon>
        <taxon>Pseudomonadota</taxon>
        <taxon>Gammaproteobacteria</taxon>
        <taxon>Cellvibrionales</taxon>
        <taxon>Spongiibacteraceae</taxon>
        <taxon>Spongiibacter</taxon>
    </lineage>
</organism>
<evidence type="ECO:0000313" key="3">
    <source>
        <dbReference type="EMBL" id="QQD16644.1"/>
    </source>
</evidence>
<dbReference type="RefSeq" id="WP_198568164.1">
    <property type="nucleotide sequence ID" value="NZ_CP066167.1"/>
</dbReference>
<keyword evidence="4" id="KW-1185">Reference proteome</keyword>
<dbReference type="PANTHER" id="PTHR30466:SF1">
    <property type="entry name" value="FMN REDUCTASE (NADH) RUTF"/>
    <property type="match status" value="1"/>
</dbReference>
<name>A0A7T4QXJ4_9GAMM</name>
<dbReference type="GO" id="GO:0042602">
    <property type="term" value="F:riboflavin reductase (NADPH) activity"/>
    <property type="evidence" value="ECO:0007669"/>
    <property type="project" value="TreeGrafter"/>
</dbReference>
<evidence type="ECO:0000313" key="4">
    <source>
        <dbReference type="Proteomes" id="UP000596063"/>
    </source>
</evidence>
<gene>
    <name evidence="3" type="ORF">I6N98_09515</name>
</gene>
<dbReference type="EMBL" id="CP066167">
    <property type="protein sequence ID" value="QQD16644.1"/>
    <property type="molecule type" value="Genomic_DNA"/>
</dbReference>
<evidence type="ECO:0000259" key="2">
    <source>
        <dbReference type="SMART" id="SM00903"/>
    </source>
</evidence>
<reference evidence="3 4" key="1">
    <citation type="submission" date="2020-12" db="EMBL/GenBank/DDBJ databases">
        <authorList>
            <person name="Shan Y."/>
        </authorList>
    </citation>
    <scope>NUCLEOTIDE SEQUENCE [LARGE SCALE GENOMIC DNA]</scope>
    <source>
        <strain evidence="4">csc3.9</strain>
    </source>
</reference>
<accession>A0A7T4QXJ4</accession>
<sequence length="158" mass="17611">MNFDPRAFRDAMGQFTTGVCVITANPPGVAPFGMTVNSFASVSLDPALLLWSLRNDSECYEAFAAAKRFGVNVLCEDQQHLSNQYSKKDDHQLNPEHFRIGKTGVPVLRGALTSFECDIWQRYDGGDHIILVGEVLEMDCRPNGRPLVFQGGRYKALR</sequence>
<dbReference type="Pfam" id="PF01613">
    <property type="entry name" value="Flavin_Reduct"/>
    <property type="match status" value="1"/>
</dbReference>